<dbReference type="EMBL" id="AZGY01000001">
    <property type="protein sequence ID" value="OAA33278.1"/>
    <property type="molecule type" value="Genomic_DNA"/>
</dbReference>
<evidence type="ECO:0000256" key="2">
    <source>
        <dbReference type="ARBA" id="ARBA00022857"/>
    </source>
</evidence>
<dbReference type="GO" id="GO:0006633">
    <property type="term" value="P:fatty acid biosynthetic process"/>
    <property type="evidence" value="ECO:0007669"/>
    <property type="project" value="TreeGrafter"/>
</dbReference>
<dbReference type="InterPro" id="IPR036291">
    <property type="entry name" value="NAD(P)-bd_dom_sf"/>
</dbReference>
<accession>A0A166V549</accession>
<evidence type="ECO:0000256" key="1">
    <source>
        <dbReference type="ARBA" id="ARBA00006484"/>
    </source>
</evidence>
<dbReference type="CDD" id="cd05233">
    <property type="entry name" value="SDR_c"/>
    <property type="match status" value="1"/>
</dbReference>
<dbReference type="PRINTS" id="PR00081">
    <property type="entry name" value="GDHRDH"/>
</dbReference>
<reference evidence="4 5" key="1">
    <citation type="journal article" date="2016" name="Genome Biol. Evol.">
        <title>Divergent and convergent evolution of fungal pathogenicity.</title>
        <authorList>
            <person name="Shang Y."/>
            <person name="Xiao G."/>
            <person name="Zheng P."/>
            <person name="Cen K."/>
            <person name="Zhan S."/>
            <person name="Wang C."/>
        </authorList>
    </citation>
    <scope>NUCLEOTIDE SEQUENCE [LARGE SCALE GENOMIC DNA]</scope>
    <source>
        <strain evidence="4 5">RCEF 2490</strain>
    </source>
</reference>
<dbReference type="FunFam" id="3.40.50.720:FF:000084">
    <property type="entry name" value="Short-chain dehydrogenase reductase"/>
    <property type="match status" value="1"/>
</dbReference>
<comment type="caution">
    <text evidence="4">The sequence shown here is derived from an EMBL/GenBank/DDBJ whole genome shotgun (WGS) entry which is preliminary data.</text>
</comment>
<dbReference type="Gene3D" id="3.40.50.720">
    <property type="entry name" value="NAD(P)-binding Rossmann-like Domain"/>
    <property type="match status" value="1"/>
</dbReference>
<dbReference type="PRINTS" id="PR00080">
    <property type="entry name" value="SDRFAMILY"/>
</dbReference>
<dbReference type="InterPro" id="IPR020904">
    <property type="entry name" value="Sc_DH/Rdtase_CS"/>
</dbReference>
<dbReference type="PANTHER" id="PTHR42760:SF133">
    <property type="entry name" value="3-OXOACYL-[ACYL-CARRIER-PROTEIN] REDUCTASE"/>
    <property type="match status" value="1"/>
</dbReference>
<proteinExistence type="inferred from homology"/>
<dbReference type="SUPFAM" id="SSF51735">
    <property type="entry name" value="NAD(P)-binding Rossmann-fold domains"/>
    <property type="match status" value="1"/>
</dbReference>
<dbReference type="GO" id="GO:0048038">
    <property type="term" value="F:quinone binding"/>
    <property type="evidence" value="ECO:0007669"/>
    <property type="project" value="TreeGrafter"/>
</dbReference>
<keyword evidence="5" id="KW-1185">Reference proteome</keyword>
<dbReference type="GO" id="GO:0016616">
    <property type="term" value="F:oxidoreductase activity, acting on the CH-OH group of donors, NAD or NADP as acceptor"/>
    <property type="evidence" value="ECO:0007669"/>
    <property type="project" value="TreeGrafter"/>
</dbReference>
<dbReference type="PANTHER" id="PTHR42760">
    <property type="entry name" value="SHORT-CHAIN DEHYDROGENASES/REDUCTASES FAMILY MEMBER"/>
    <property type="match status" value="1"/>
</dbReference>
<dbReference type="Pfam" id="PF13561">
    <property type="entry name" value="adh_short_C2"/>
    <property type="match status" value="1"/>
</dbReference>
<keyword evidence="2" id="KW-0521">NADP</keyword>
<sequence>MNKTFIVTGAARGIGRGISRLLLDSQHRVLLVDNNNAELEHTASLLSRSHTRGTHFDTVLGSVSSPEDVKHATSRAHSLFNGRLDCLVNNAAYTGGVGTSLASMTLQEWNKSLETNLTGPMLMTQACVSMLSAARGCVVNISSTRAVMSEPHNEAYSTTKAGLLGLTQSMAVSLAEEGIRVNAILPGWIHVLDECKRADEKGMSWEDGLGVDDMKWHLTGRVGKVEDVLAAVRYLVENDGVTGTEMVVDGGVTRKMIYPE</sequence>
<evidence type="ECO:0000313" key="5">
    <source>
        <dbReference type="Proteomes" id="UP000078544"/>
    </source>
</evidence>
<dbReference type="OrthoDB" id="47007at2759"/>
<keyword evidence="3" id="KW-0560">Oxidoreductase</keyword>
<protein>
    <submittedName>
        <fullName evidence="4">NAD(P)-binding domain protein</fullName>
    </submittedName>
</protein>
<comment type="similarity">
    <text evidence="1">Belongs to the short-chain dehydrogenases/reductases (SDR) family.</text>
</comment>
<dbReference type="AlphaFoldDB" id="A0A166V549"/>
<gene>
    <name evidence="4" type="ORF">AAL_00743</name>
</gene>
<dbReference type="InterPro" id="IPR002347">
    <property type="entry name" value="SDR_fam"/>
</dbReference>
<evidence type="ECO:0000256" key="3">
    <source>
        <dbReference type="ARBA" id="ARBA00023002"/>
    </source>
</evidence>
<dbReference type="Proteomes" id="UP000078544">
    <property type="component" value="Unassembled WGS sequence"/>
</dbReference>
<name>A0A166V549_9HYPO</name>
<dbReference type="PROSITE" id="PS00061">
    <property type="entry name" value="ADH_SHORT"/>
    <property type="match status" value="1"/>
</dbReference>
<evidence type="ECO:0000313" key="4">
    <source>
        <dbReference type="EMBL" id="OAA33278.1"/>
    </source>
</evidence>
<dbReference type="STRING" id="1081109.A0A166V549"/>
<organism evidence="4 5">
    <name type="scientific">Moelleriella libera RCEF 2490</name>
    <dbReference type="NCBI Taxonomy" id="1081109"/>
    <lineage>
        <taxon>Eukaryota</taxon>
        <taxon>Fungi</taxon>
        <taxon>Dikarya</taxon>
        <taxon>Ascomycota</taxon>
        <taxon>Pezizomycotina</taxon>
        <taxon>Sordariomycetes</taxon>
        <taxon>Hypocreomycetidae</taxon>
        <taxon>Hypocreales</taxon>
        <taxon>Clavicipitaceae</taxon>
        <taxon>Moelleriella</taxon>
    </lineage>
</organism>